<accession>A0A847STB6</accession>
<dbReference type="InterPro" id="IPR006860">
    <property type="entry name" value="FecR"/>
</dbReference>
<gene>
    <name evidence="4" type="ORF">HGH91_22220</name>
</gene>
<dbReference type="Gene3D" id="3.55.50.30">
    <property type="match status" value="1"/>
</dbReference>
<evidence type="ECO:0000259" key="3">
    <source>
        <dbReference type="Pfam" id="PF16344"/>
    </source>
</evidence>
<dbReference type="Proteomes" id="UP000552864">
    <property type="component" value="Unassembled WGS sequence"/>
</dbReference>
<comment type="caution">
    <text evidence="4">The sequence shown here is derived from an EMBL/GenBank/DDBJ whole genome shotgun (WGS) entry which is preliminary data.</text>
</comment>
<reference evidence="4 5" key="1">
    <citation type="submission" date="2020-04" db="EMBL/GenBank/DDBJ databases">
        <authorList>
            <person name="Yin C."/>
        </authorList>
    </citation>
    <scope>NUCLEOTIDE SEQUENCE [LARGE SCALE GENOMIC DNA]</scope>
    <source>
        <strain evidence="4 5">Ak56</strain>
    </source>
</reference>
<protein>
    <submittedName>
        <fullName evidence="4">FecR family protein</fullName>
    </submittedName>
</protein>
<dbReference type="Pfam" id="PF04773">
    <property type="entry name" value="FecR"/>
    <property type="match status" value="1"/>
</dbReference>
<dbReference type="Gene3D" id="2.60.120.1440">
    <property type="match status" value="1"/>
</dbReference>
<dbReference type="PANTHER" id="PTHR30273:SF2">
    <property type="entry name" value="PROTEIN FECR"/>
    <property type="match status" value="1"/>
</dbReference>
<evidence type="ECO:0000313" key="4">
    <source>
        <dbReference type="EMBL" id="NLR81358.1"/>
    </source>
</evidence>
<name>A0A847STB6_9BACT</name>
<dbReference type="AlphaFoldDB" id="A0A847STB6"/>
<feature type="domain" description="FecR protein" evidence="2">
    <location>
        <begin position="185"/>
        <end position="279"/>
    </location>
</feature>
<proteinExistence type="predicted"/>
<keyword evidence="1" id="KW-1133">Transmembrane helix</keyword>
<evidence type="ECO:0000256" key="1">
    <source>
        <dbReference type="SAM" id="Phobius"/>
    </source>
</evidence>
<keyword evidence="5" id="KW-1185">Reference proteome</keyword>
<feature type="transmembrane region" description="Helical" evidence="1">
    <location>
        <begin position="92"/>
        <end position="110"/>
    </location>
</feature>
<organism evidence="4 5">
    <name type="scientific">Chitinophaga eiseniae</name>
    <dbReference type="NCBI Taxonomy" id="634771"/>
    <lineage>
        <taxon>Bacteria</taxon>
        <taxon>Pseudomonadati</taxon>
        <taxon>Bacteroidota</taxon>
        <taxon>Chitinophagia</taxon>
        <taxon>Chitinophagales</taxon>
        <taxon>Chitinophagaceae</taxon>
        <taxon>Chitinophaga</taxon>
    </lineage>
</organism>
<dbReference type="Pfam" id="PF16344">
    <property type="entry name" value="FecR_C"/>
    <property type="match status" value="1"/>
</dbReference>
<keyword evidence="1" id="KW-0812">Transmembrane</keyword>
<dbReference type="InterPro" id="IPR012373">
    <property type="entry name" value="Ferrdict_sens_TM"/>
</dbReference>
<dbReference type="InterPro" id="IPR032508">
    <property type="entry name" value="FecR_C"/>
</dbReference>
<feature type="domain" description="Protein FecR C-terminal" evidence="3">
    <location>
        <begin position="322"/>
        <end position="388"/>
    </location>
</feature>
<dbReference type="GO" id="GO:0016989">
    <property type="term" value="F:sigma factor antagonist activity"/>
    <property type="evidence" value="ECO:0007669"/>
    <property type="project" value="TreeGrafter"/>
</dbReference>
<keyword evidence="1" id="KW-0472">Membrane</keyword>
<evidence type="ECO:0000313" key="5">
    <source>
        <dbReference type="Proteomes" id="UP000552864"/>
    </source>
</evidence>
<dbReference type="RefSeq" id="WP_168740980.1">
    <property type="nucleotide sequence ID" value="NZ_JABAHZ010000005.1"/>
</dbReference>
<sequence length="390" mass="43701">MSKEIKILFRQYLNDNLSEEDFLQLYDLLAERKYDRKELEEIMEEMMNDEAFVMQGGDSDKEAVLASLLANIDDGKNNRQPGTILQMNLRRWIAVAAVATGILLGGYLLLQKPHHKELAKIEKTDVQPGRSGAVLTLANGKQIALDSAGNGMINQDEDTKILKQDGELSYAREAASGQHPAYNSLSTPRGRQFQVKLADGTKVWLNAESSIRYPTFFEGNERIVEVTGEAYFEVAANAKMPFKVKLGQMAVDVLGTHFNINGYEDENGVKTTLFEGRVKVTKPGASVLLKPGQQAKTKSEENISIADDIDLEQVAAWREGNFHFDNSDLHSIMRQLARWYDIDVQYEANVPTHFGGNISRNVTLSKVLEMLQATGTVNFEIKDRTVIVRR</sequence>
<dbReference type="FunFam" id="2.60.120.1440:FF:000001">
    <property type="entry name" value="Putative anti-sigma factor"/>
    <property type="match status" value="1"/>
</dbReference>
<dbReference type="PANTHER" id="PTHR30273">
    <property type="entry name" value="PERIPLASMIC SIGNAL SENSOR AND SIGMA FACTOR ACTIVATOR FECR-RELATED"/>
    <property type="match status" value="1"/>
</dbReference>
<evidence type="ECO:0000259" key="2">
    <source>
        <dbReference type="Pfam" id="PF04773"/>
    </source>
</evidence>
<dbReference type="EMBL" id="JABAHZ010000005">
    <property type="protein sequence ID" value="NLR81358.1"/>
    <property type="molecule type" value="Genomic_DNA"/>
</dbReference>